<reference evidence="4 5" key="1">
    <citation type="submission" date="2016-10" db="EMBL/GenBank/DDBJ databases">
        <title>Genome sequence of Streptomyces gilvigriseus MUSC 26.</title>
        <authorList>
            <person name="Lee L.-H."/>
            <person name="Ser H.-L."/>
        </authorList>
    </citation>
    <scope>NUCLEOTIDE SEQUENCE [LARGE SCALE GENOMIC DNA]</scope>
    <source>
        <strain evidence="4 5">MUSC 26</strain>
    </source>
</reference>
<dbReference type="RefSeq" id="WP_071655328.1">
    <property type="nucleotide sequence ID" value="NZ_MLCF01000015.1"/>
</dbReference>
<dbReference type="OrthoDB" id="7943561at2"/>
<dbReference type="STRING" id="1428644.BIV57_04415"/>
<feature type="compositionally biased region" description="Basic and acidic residues" evidence="2">
    <location>
        <begin position="12"/>
        <end position="27"/>
    </location>
</feature>
<keyword evidence="1" id="KW-0378">Hydrolase</keyword>
<evidence type="ECO:0000313" key="5">
    <source>
        <dbReference type="Proteomes" id="UP000243342"/>
    </source>
</evidence>
<dbReference type="InterPro" id="IPR036457">
    <property type="entry name" value="PPM-type-like_dom_sf"/>
</dbReference>
<evidence type="ECO:0000256" key="1">
    <source>
        <dbReference type="ARBA" id="ARBA00022801"/>
    </source>
</evidence>
<dbReference type="InterPro" id="IPR052016">
    <property type="entry name" value="Bact_Sigma-Reg"/>
</dbReference>
<feature type="domain" description="PPM-type phosphatase" evidence="3">
    <location>
        <begin position="395"/>
        <end position="610"/>
    </location>
</feature>
<organism evidence="4 5">
    <name type="scientific">Mangrovactinospora gilvigrisea</name>
    <dbReference type="NCBI Taxonomy" id="1428644"/>
    <lineage>
        <taxon>Bacteria</taxon>
        <taxon>Bacillati</taxon>
        <taxon>Actinomycetota</taxon>
        <taxon>Actinomycetes</taxon>
        <taxon>Kitasatosporales</taxon>
        <taxon>Streptomycetaceae</taxon>
        <taxon>Mangrovactinospora</taxon>
    </lineage>
</organism>
<evidence type="ECO:0000313" key="4">
    <source>
        <dbReference type="EMBL" id="OIV38697.1"/>
    </source>
</evidence>
<sequence length="615" mass="65773">MGEEESAAGPHSADREAIERLVRDNRRGLMQAGLVPPGGGATRLPEAHDDPDRAAATADSPLPGTRSVLQALDIPAVLLRPIPADGGEIEDFEIIAVNRAAVLYSREPDPGFTGRLVGDLIRLRADYPGMDADGFFKEIAEVHRTGVPLRRRGVEWLMPRPSGWIERRSDLVSVSPCGSALLMTWERFGRAGMVAEAQRIADVGWLEWDLATGRAEYSSQMRTVLGPPGGPVGGRPGGALGKRHTGSRAIVDGHLGDGHLGDGHPADGQPVDGQPVDGPARWIDLVEPESLPAYRTFAEHLLRDTRPASAQITVRLRGRVRVLRVVAEPVTAFRGGPVWAVRAVVRDVTDILDSRIREEEAALEAHRQRRRAEAEAAVSEKLRAAIVPDLVSLAEAGLDLSLAYRPAGGRAGVGGDWVNNRVLPDGRALLALGDARGHGLDAAALMSKLGNALNGLAFTGAPVENLTTWLNSLACDDGWESTATAIIARYHPEMRTLRWTCAGHPPPILVRGGHAALLEAKVGPPLGVLPDFQYLATETALAPGDLVLLCTDGLVERRGTDFDDSLRALVESALRHADLPLRECVDAVLAEMTADLDVPPDDATVVALRALPFKP</sequence>
<evidence type="ECO:0000256" key="2">
    <source>
        <dbReference type="SAM" id="MobiDB-lite"/>
    </source>
</evidence>
<proteinExistence type="predicted"/>
<dbReference type="Gene3D" id="3.30.450.20">
    <property type="entry name" value="PAS domain"/>
    <property type="match status" value="1"/>
</dbReference>
<dbReference type="Pfam" id="PF07228">
    <property type="entry name" value="SpoIIE"/>
    <property type="match status" value="1"/>
</dbReference>
<dbReference type="GO" id="GO:0016791">
    <property type="term" value="F:phosphatase activity"/>
    <property type="evidence" value="ECO:0007669"/>
    <property type="project" value="TreeGrafter"/>
</dbReference>
<dbReference type="PANTHER" id="PTHR43156">
    <property type="entry name" value="STAGE II SPORULATION PROTEIN E-RELATED"/>
    <property type="match status" value="1"/>
</dbReference>
<feature type="region of interest" description="Disordered" evidence="2">
    <location>
        <begin position="253"/>
        <end position="274"/>
    </location>
</feature>
<keyword evidence="5" id="KW-1185">Reference proteome</keyword>
<dbReference type="EMBL" id="MLCF01000015">
    <property type="protein sequence ID" value="OIV38697.1"/>
    <property type="molecule type" value="Genomic_DNA"/>
</dbReference>
<name>A0A1J7BYY8_9ACTN</name>
<dbReference type="Gene3D" id="3.60.40.10">
    <property type="entry name" value="PPM-type phosphatase domain"/>
    <property type="match status" value="1"/>
</dbReference>
<dbReference type="SMART" id="SM00331">
    <property type="entry name" value="PP2C_SIG"/>
    <property type="match status" value="1"/>
</dbReference>
<feature type="region of interest" description="Disordered" evidence="2">
    <location>
        <begin position="1"/>
        <end position="64"/>
    </location>
</feature>
<accession>A0A1J7BYY8</accession>
<dbReference type="SUPFAM" id="SSF81606">
    <property type="entry name" value="PP2C-like"/>
    <property type="match status" value="1"/>
</dbReference>
<protein>
    <recommendedName>
        <fullName evidence="3">PPM-type phosphatase domain-containing protein</fullName>
    </recommendedName>
</protein>
<dbReference type="InterPro" id="IPR001932">
    <property type="entry name" value="PPM-type_phosphatase-like_dom"/>
</dbReference>
<comment type="caution">
    <text evidence="4">The sequence shown here is derived from an EMBL/GenBank/DDBJ whole genome shotgun (WGS) entry which is preliminary data.</text>
</comment>
<evidence type="ECO:0000259" key="3">
    <source>
        <dbReference type="SMART" id="SM00331"/>
    </source>
</evidence>
<dbReference type="PANTHER" id="PTHR43156:SF2">
    <property type="entry name" value="STAGE II SPORULATION PROTEIN E"/>
    <property type="match status" value="1"/>
</dbReference>
<dbReference type="Proteomes" id="UP000243342">
    <property type="component" value="Unassembled WGS sequence"/>
</dbReference>
<gene>
    <name evidence="4" type="ORF">BIV57_04415</name>
</gene>
<feature type="compositionally biased region" description="Basic and acidic residues" evidence="2">
    <location>
        <begin position="254"/>
        <end position="265"/>
    </location>
</feature>
<dbReference type="AlphaFoldDB" id="A0A1J7BYY8"/>